<dbReference type="InterPro" id="IPR000843">
    <property type="entry name" value="HTH_LacI"/>
</dbReference>
<dbReference type="PANTHER" id="PTHR30146">
    <property type="entry name" value="LACI-RELATED TRANSCRIPTIONAL REPRESSOR"/>
    <property type="match status" value="1"/>
</dbReference>
<evidence type="ECO:0000313" key="6">
    <source>
        <dbReference type="Proteomes" id="UP000078486"/>
    </source>
</evidence>
<dbReference type="InterPro" id="IPR010982">
    <property type="entry name" value="Lambda_DNA-bd_dom_sf"/>
</dbReference>
<keyword evidence="2" id="KW-0238">DNA-binding</keyword>
<gene>
    <name evidence="5" type="ORF">AW736_25875</name>
</gene>
<dbReference type="STRING" id="1184151.AW736_25875"/>
<dbReference type="EMBL" id="LRRQ01000191">
    <property type="protein sequence ID" value="OAM86914.1"/>
    <property type="molecule type" value="Genomic_DNA"/>
</dbReference>
<dbReference type="RefSeq" id="WP_068773167.1">
    <property type="nucleotide sequence ID" value="NZ_CP109796.1"/>
</dbReference>
<dbReference type="SUPFAM" id="SSF47413">
    <property type="entry name" value="lambda repressor-like DNA-binding domains"/>
    <property type="match status" value="1"/>
</dbReference>
<dbReference type="PROSITE" id="PS50932">
    <property type="entry name" value="HTH_LACI_2"/>
    <property type="match status" value="1"/>
</dbReference>
<keyword evidence="6" id="KW-1185">Reference proteome</keyword>
<keyword evidence="1" id="KW-0805">Transcription regulation</keyword>
<evidence type="ECO:0000256" key="3">
    <source>
        <dbReference type="ARBA" id="ARBA00023163"/>
    </source>
</evidence>
<dbReference type="Gene3D" id="1.10.260.40">
    <property type="entry name" value="lambda repressor-like DNA-binding domains"/>
    <property type="match status" value="1"/>
</dbReference>
<comment type="caution">
    <text evidence="5">The sequence shown here is derived from an EMBL/GenBank/DDBJ whole genome shotgun (WGS) entry which is preliminary data.</text>
</comment>
<sequence length="352" mass="39327">MSTLPPRCTIKDIAAKAGVAVSTVSYALRNHPSIPRATCMRIQEIATRMGYHPDPQISALMAHIGRGRPVSSSSGLVALVWVHGTRETTRREHFFRQVLAGASERAALRGYRVEEFWPAEDGLSGRRLSGIFSARGIRSVLLAPGIAGVNVDYALDWKELACVVLGYARWPVELDRVAHDHFHGFCECLRRMALAGARRPAAVISREVNLRADHALEAAFITHHPDERRAREFVHAVDAPRAPGFASWCRRMKPDGLLLLNRPMWERIDSPEARRLLKAGRVWNAEWQPDDPLRLPGVLQRYDLAARAAVEMAIGLEQSRGYGVPGHPQWLQLRGDWREHGPAEGHAARDED</sequence>
<feature type="domain" description="HTH lacI-type" evidence="4">
    <location>
        <begin position="9"/>
        <end position="62"/>
    </location>
</feature>
<proteinExistence type="predicted"/>
<dbReference type="GO" id="GO:0000976">
    <property type="term" value="F:transcription cis-regulatory region binding"/>
    <property type="evidence" value="ECO:0007669"/>
    <property type="project" value="TreeGrafter"/>
</dbReference>
<keyword evidence="3" id="KW-0804">Transcription</keyword>
<dbReference type="CDD" id="cd01392">
    <property type="entry name" value="HTH_LacI"/>
    <property type="match status" value="1"/>
</dbReference>
<organism evidence="5 6">
    <name type="scientific">Termitidicoccus mucosus</name>
    <dbReference type="NCBI Taxonomy" id="1184151"/>
    <lineage>
        <taxon>Bacteria</taxon>
        <taxon>Pseudomonadati</taxon>
        <taxon>Verrucomicrobiota</taxon>
        <taxon>Opitutia</taxon>
        <taxon>Opitutales</taxon>
        <taxon>Opitutaceae</taxon>
        <taxon>Termitidicoccus</taxon>
    </lineage>
</organism>
<name>A0A178IA71_9BACT</name>
<dbReference type="SMART" id="SM00354">
    <property type="entry name" value="HTH_LACI"/>
    <property type="match status" value="1"/>
</dbReference>
<protein>
    <recommendedName>
        <fullName evidence="4">HTH lacI-type domain-containing protein</fullName>
    </recommendedName>
</protein>
<dbReference type="OrthoDB" id="184672at2"/>
<dbReference type="Pfam" id="PF00356">
    <property type="entry name" value="LacI"/>
    <property type="match status" value="1"/>
</dbReference>
<evidence type="ECO:0000313" key="5">
    <source>
        <dbReference type="EMBL" id="OAM86914.1"/>
    </source>
</evidence>
<dbReference type="AlphaFoldDB" id="A0A178IA71"/>
<evidence type="ECO:0000256" key="2">
    <source>
        <dbReference type="ARBA" id="ARBA00023125"/>
    </source>
</evidence>
<dbReference type="Proteomes" id="UP000078486">
    <property type="component" value="Unassembled WGS sequence"/>
</dbReference>
<reference evidence="5 6" key="1">
    <citation type="submission" date="2016-01" db="EMBL/GenBank/DDBJ databases">
        <title>High potential of lignocellulose degradation of a new Verrucomicrobia species.</title>
        <authorList>
            <person name="Wang Y."/>
            <person name="Shi Y."/>
            <person name="Qiu Z."/>
            <person name="Liu S."/>
            <person name="Yang H."/>
        </authorList>
    </citation>
    <scope>NUCLEOTIDE SEQUENCE [LARGE SCALE GENOMIC DNA]</scope>
    <source>
        <strain evidence="5 6">TSB47</strain>
    </source>
</reference>
<accession>A0A178IA71</accession>
<evidence type="ECO:0000259" key="4">
    <source>
        <dbReference type="PROSITE" id="PS50932"/>
    </source>
</evidence>
<evidence type="ECO:0000256" key="1">
    <source>
        <dbReference type="ARBA" id="ARBA00023015"/>
    </source>
</evidence>
<dbReference type="PANTHER" id="PTHR30146:SF153">
    <property type="entry name" value="LACTOSE OPERON REPRESSOR"/>
    <property type="match status" value="1"/>
</dbReference>
<dbReference type="GO" id="GO:0003700">
    <property type="term" value="F:DNA-binding transcription factor activity"/>
    <property type="evidence" value="ECO:0007669"/>
    <property type="project" value="TreeGrafter"/>
</dbReference>